<dbReference type="Proteomes" id="UP000438429">
    <property type="component" value="Unassembled WGS sequence"/>
</dbReference>
<evidence type="ECO:0000313" key="5">
    <source>
        <dbReference type="Proteomes" id="UP000438429"/>
    </source>
</evidence>
<evidence type="ECO:0000313" key="4">
    <source>
        <dbReference type="Proteomes" id="UP000246464"/>
    </source>
</evidence>
<name>A0A2U9CKK1_SCOMX</name>
<organism evidence="2 4">
    <name type="scientific">Scophthalmus maximus</name>
    <name type="common">Turbot</name>
    <name type="synonym">Psetta maxima</name>
    <dbReference type="NCBI Taxonomy" id="52904"/>
    <lineage>
        <taxon>Eukaryota</taxon>
        <taxon>Metazoa</taxon>
        <taxon>Chordata</taxon>
        <taxon>Craniata</taxon>
        <taxon>Vertebrata</taxon>
        <taxon>Euteleostomi</taxon>
        <taxon>Actinopterygii</taxon>
        <taxon>Neopterygii</taxon>
        <taxon>Teleostei</taxon>
        <taxon>Neoteleostei</taxon>
        <taxon>Acanthomorphata</taxon>
        <taxon>Carangaria</taxon>
        <taxon>Pleuronectiformes</taxon>
        <taxon>Pleuronectoidei</taxon>
        <taxon>Scophthalmidae</taxon>
        <taxon>Scophthalmus</taxon>
    </lineage>
</organism>
<accession>A0A2U9CKK1</accession>
<dbReference type="Proteomes" id="UP000246464">
    <property type="component" value="Chromosome 17"/>
</dbReference>
<feature type="region of interest" description="Disordered" evidence="1">
    <location>
        <begin position="1"/>
        <end position="33"/>
    </location>
</feature>
<keyword evidence="4" id="KW-1185">Reference proteome</keyword>
<dbReference type="EMBL" id="CP026259">
    <property type="protein sequence ID" value="AWP16309.1"/>
    <property type="molecule type" value="Genomic_DNA"/>
</dbReference>
<evidence type="ECO:0000313" key="2">
    <source>
        <dbReference type="EMBL" id="AWP16309.1"/>
    </source>
</evidence>
<evidence type="ECO:0000256" key="1">
    <source>
        <dbReference type="SAM" id="MobiDB-lite"/>
    </source>
</evidence>
<feature type="compositionally biased region" description="Basic and acidic residues" evidence="1">
    <location>
        <begin position="15"/>
        <end position="26"/>
    </location>
</feature>
<proteinExistence type="predicted"/>
<protein>
    <submittedName>
        <fullName evidence="2">Uncharacterized protein</fullName>
    </submittedName>
</protein>
<dbReference type="AlphaFoldDB" id="A0A2U9CKK1"/>
<reference evidence="2 4" key="1">
    <citation type="submission" date="2017-12" db="EMBL/GenBank/DDBJ databases">
        <title>Integrating genomic resources of turbot (Scophthalmus maximus) in depth evaluation of genetic and physical mapping variation across individuals.</title>
        <authorList>
            <person name="Martinez P."/>
        </authorList>
    </citation>
    <scope>NUCLEOTIDE SEQUENCE [LARGE SCALE GENOMIC DNA]</scope>
</reference>
<sequence length="120" mass="12947">MQFKSVADTFLSAAEEERKDQRSDRRGRVRARANGENVAKLEHPGDPDIMRVYGALLLLPPPAACSAPTPPPATSLLSLALSPTSLHDPHLHGYQSKMAPRKGRLQVGGSAIMTPGRVKK</sequence>
<reference evidence="3 5" key="2">
    <citation type="submission" date="2019-06" db="EMBL/GenBank/DDBJ databases">
        <title>Draft genomes of female and male turbot (Scophthalmus maximus).</title>
        <authorList>
            <person name="Xu H."/>
            <person name="Xu X.-W."/>
            <person name="Shao C."/>
            <person name="Chen S."/>
        </authorList>
    </citation>
    <scope>NUCLEOTIDE SEQUENCE [LARGE SCALE GENOMIC DNA]</scope>
    <source>
        <strain evidence="3">Ysfricsl-2016a</strain>
        <tissue evidence="3">Blood</tissue>
    </source>
</reference>
<dbReference type="EMBL" id="VEVO01000003">
    <property type="protein sequence ID" value="KAF0044126.1"/>
    <property type="molecule type" value="Genomic_DNA"/>
</dbReference>
<evidence type="ECO:0000313" key="3">
    <source>
        <dbReference type="EMBL" id="KAF0044126.1"/>
    </source>
</evidence>
<gene>
    <name evidence="3" type="ORF">F2P81_003284</name>
    <name evidence="2" type="ORF">SMAX5B_021909</name>
</gene>